<proteinExistence type="predicted"/>
<evidence type="ECO:0000313" key="3">
    <source>
        <dbReference type="Proteomes" id="UP000041254"/>
    </source>
</evidence>
<accession>A0A0G4FXU1</accession>
<protein>
    <submittedName>
        <fullName evidence="2">Uncharacterized protein</fullName>
    </submittedName>
</protein>
<keyword evidence="1" id="KW-0732">Signal</keyword>
<gene>
    <name evidence="2" type="ORF">Vbra_21799</name>
</gene>
<keyword evidence="3" id="KW-1185">Reference proteome</keyword>
<dbReference type="Proteomes" id="UP000041254">
    <property type="component" value="Unassembled WGS sequence"/>
</dbReference>
<dbReference type="AlphaFoldDB" id="A0A0G4FXU1"/>
<evidence type="ECO:0000313" key="2">
    <source>
        <dbReference type="EMBL" id="CEM20244.1"/>
    </source>
</evidence>
<feature type="chain" id="PRO_5005189691" evidence="1">
    <location>
        <begin position="21"/>
        <end position="202"/>
    </location>
</feature>
<dbReference type="EMBL" id="CDMY01000522">
    <property type="protein sequence ID" value="CEM20244.1"/>
    <property type="molecule type" value="Genomic_DNA"/>
</dbReference>
<organism evidence="2 3">
    <name type="scientific">Vitrella brassicaformis (strain CCMP3155)</name>
    <dbReference type="NCBI Taxonomy" id="1169540"/>
    <lineage>
        <taxon>Eukaryota</taxon>
        <taxon>Sar</taxon>
        <taxon>Alveolata</taxon>
        <taxon>Colpodellida</taxon>
        <taxon>Vitrellaceae</taxon>
        <taxon>Vitrella</taxon>
    </lineage>
</organism>
<evidence type="ECO:0000256" key="1">
    <source>
        <dbReference type="SAM" id="SignalP"/>
    </source>
</evidence>
<dbReference type="InParanoid" id="A0A0G4FXU1"/>
<reference evidence="2 3" key="1">
    <citation type="submission" date="2014-11" db="EMBL/GenBank/DDBJ databases">
        <authorList>
            <person name="Zhu J."/>
            <person name="Qi W."/>
            <person name="Song R."/>
        </authorList>
    </citation>
    <scope>NUCLEOTIDE SEQUENCE [LARGE SCALE GENOMIC DNA]</scope>
</reference>
<name>A0A0G4FXU1_VITBC</name>
<dbReference type="VEuPathDB" id="CryptoDB:Vbra_21799"/>
<sequence length="202" mass="21193">MVRFVMMSTVALLAIAVVVAGSPADSVKAAPNGLRSLRDKAIQDKSGVSVKADEDFKQPGLRRLGPFGIAVPEVEDFGDLVDAAETIKNVAENTPPAHEIVDDYYHTRHTIGTGNKHGHDLGDEGERLGERYGSAAGAAVGMAATGSWAGANKGEQIGREHGPRIGRGFGEAASMVGRRGKALGKAVEKNATSKVRDAFGFR</sequence>
<feature type="signal peptide" evidence="1">
    <location>
        <begin position="1"/>
        <end position="20"/>
    </location>
</feature>